<dbReference type="InterPro" id="IPR004603">
    <property type="entry name" value="DNA_mismatch_endonuc_vsr"/>
</dbReference>
<organism evidence="7 8">
    <name type="scientific">Atlantibacter hermannii NBRC 105704</name>
    <dbReference type="NCBI Taxonomy" id="1115512"/>
    <lineage>
        <taxon>Bacteria</taxon>
        <taxon>Pseudomonadati</taxon>
        <taxon>Pseudomonadota</taxon>
        <taxon>Gammaproteobacteria</taxon>
        <taxon>Enterobacterales</taxon>
        <taxon>Enterobacteriaceae</taxon>
        <taxon>Atlantibacter</taxon>
    </lineage>
</organism>
<dbReference type="GO" id="GO:0016787">
    <property type="term" value="F:hydrolase activity"/>
    <property type="evidence" value="ECO:0007669"/>
    <property type="project" value="UniProtKB-KW"/>
</dbReference>
<keyword evidence="4 6" id="KW-0378">Hydrolase</keyword>
<keyword evidence="2 6" id="KW-0255">Endonuclease</keyword>
<evidence type="ECO:0000313" key="8">
    <source>
        <dbReference type="Proteomes" id="UP000010297"/>
    </source>
</evidence>
<protein>
    <recommendedName>
        <fullName evidence="6">Very short patch repair endonuclease</fullName>
        <ecNumber evidence="6">3.1.-.-</ecNumber>
    </recommendedName>
</protein>
<evidence type="ECO:0000256" key="2">
    <source>
        <dbReference type="ARBA" id="ARBA00022759"/>
    </source>
</evidence>
<dbReference type="Proteomes" id="UP000010297">
    <property type="component" value="Unassembled WGS sequence"/>
</dbReference>
<evidence type="ECO:0000256" key="3">
    <source>
        <dbReference type="ARBA" id="ARBA00022763"/>
    </source>
</evidence>
<dbReference type="SUPFAM" id="SSF52980">
    <property type="entry name" value="Restriction endonuclease-like"/>
    <property type="match status" value="1"/>
</dbReference>
<dbReference type="InterPro" id="IPR011335">
    <property type="entry name" value="Restrct_endonuc-II-like"/>
</dbReference>
<name>H5V0V6_ATLHE</name>
<dbReference type="PIRSF" id="PIRSF018267">
    <property type="entry name" value="VSR_endonuc"/>
    <property type="match status" value="1"/>
</dbReference>
<accession>H5V0V6</accession>
<keyword evidence="8" id="KW-1185">Reference proteome</keyword>
<evidence type="ECO:0000256" key="4">
    <source>
        <dbReference type="ARBA" id="ARBA00022801"/>
    </source>
</evidence>
<dbReference type="GO" id="GO:0004519">
    <property type="term" value="F:endonuclease activity"/>
    <property type="evidence" value="ECO:0007669"/>
    <property type="project" value="UniProtKB-KW"/>
</dbReference>
<evidence type="ECO:0000256" key="5">
    <source>
        <dbReference type="ARBA" id="ARBA00023204"/>
    </source>
</evidence>
<dbReference type="eggNOG" id="COG3727">
    <property type="taxonomic scope" value="Bacteria"/>
</dbReference>
<comment type="caution">
    <text evidence="7">The sequence shown here is derived from an EMBL/GenBank/DDBJ whole genome shotgun (WGS) entry which is preliminary data.</text>
</comment>
<dbReference type="RefSeq" id="WP_002434917.1">
    <property type="nucleotide sequence ID" value="NZ_BAFF01000003.1"/>
</dbReference>
<gene>
    <name evidence="7" type="primary">vsr</name>
    <name evidence="7" type="ORF">EH105704_03_01190</name>
</gene>
<evidence type="ECO:0000313" key="7">
    <source>
        <dbReference type="EMBL" id="GAB51614.1"/>
    </source>
</evidence>
<comment type="similarity">
    <text evidence="6">Belongs to the vsr family.</text>
</comment>
<dbReference type="CDD" id="cd00221">
    <property type="entry name" value="Vsr"/>
    <property type="match status" value="1"/>
</dbReference>
<dbReference type="EC" id="3.1.-.-" evidence="6"/>
<sequence length="155" mass="17858">MADVHSKAIRSKNMRAIATRDTAIEKRIAPLLTSIGFNWRAQDASLAGKPDFVIDEYRCVIFTHGCFWHRHHCYLFKVPATRTEFWMTKINGNVARDRRDAEQLRAEGWRVLIIWECALRGRLKLTDAALCERIEEWVCDGGDMAEIDTQGIHAL</sequence>
<evidence type="ECO:0000256" key="6">
    <source>
        <dbReference type="PIRNR" id="PIRNR018267"/>
    </source>
</evidence>
<proteinExistence type="inferred from homology"/>
<dbReference type="EMBL" id="BAFF01000003">
    <property type="protein sequence ID" value="GAB51614.1"/>
    <property type="molecule type" value="Genomic_DNA"/>
</dbReference>
<keyword evidence="5 6" id="KW-0234">DNA repair</keyword>
<evidence type="ECO:0000256" key="1">
    <source>
        <dbReference type="ARBA" id="ARBA00022722"/>
    </source>
</evidence>
<dbReference type="Gene3D" id="3.40.960.10">
    <property type="entry name" value="VSR Endonuclease"/>
    <property type="match status" value="1"/>
</dbReference>
<dbReference type="AlphaFoldDB" id="H5V0V6"/>
<keyword evidence="1 6" id="KW-0540">Nuclease</keyword>
<keyword evidence="3 6" id="KW-0227">DNA damage</keyword>
<comment type="function">
    <text evidence="6">May nick specific sequences that contain T:G mispairs resulting from m5C-deamination.</text>
</comment>
<dbReference type="Pfam" id="PF03852">
    <property type="entry name" value="Vsr"/>
    <property type="match status" value="1"/>
</dbReference>
<reference evidence="7 8" key="1">
    <citation type="submission" date="2012-02" db="EMBL/GenBank/DDBJ databases">
        <title>Whole genome shotgun sequence of Escherichia hermannii NBRC 105704.</title>
        <authorList>
            <person name="Yoshida I."/>
            <person name="Hosoyama A."/>
            <person name="Tsuchikane K."/>
            <person name="Katsumata H."/>
            <person name="Yamazaki S."/>
            <person name="Fujita N."/>
        </authorList>
    </citation>
    <scope>NUCLEOTIDE SEQUENCE [LARGE SCALE GENOMIC DNA]</scope>
    <source>
        <strain evidence="7 8">NBRC 105704</strain>
    </source>
</reference>
<dbReference type="GO" id="GO:0006298">
    <property type="term" value="P:mismatch repair"/>
    <property type="evidence" value="ECO:0007669"/>
    <property type="project" value="UniProtKB-UniRule"/>
</dbReference>
<dbReference type="NCBIfam" id="TIGR00632">
    <property type="entry name" value="vsr"/>
    <property type="match status" value="1"/>
</dbReference>
<dbReference type="GeneID" id="92827884"/>